<proteinExistence type="predicted"/>
<sequence>MTEKEITMEDLDESAKQTDEQLDLMAWKVDDKNGLVVPVDSQDMCVMHLLKSVTEVRSDYRALRRELVEVQQLQRELSARLRAQLRLVHG</sequence>
<evidence type="ECO:0000313" key="2">
    <source>
        <dbReference type="Proteomes" id="UP001064048"/>
    </source>
</evidence>
<dbReference type="EMBL" id="CM046109">
    <property type="protein sequence ID" value="KAI8441854.1"/>
    <property type="molecule type" value="Genomic_DNA"/>
</dbReference>
<name>A0ACC0L0E1_CHOFU</name>
<organism evidence="1 2">
    <name type="scientific">Choristoneura fumiferana</name>
    <name type="common">Spruce budworm moth</name>
    <name type="synonym">Archips fumiferana</name>
    <dbReference type="NCBI Taxonomy" id="7141"/>
    <lineage>
        <taxon>Eukaryota</taxon>
        <taxon>Metazoa</taxon>
        <taxon>Ecdysozoa</taxon>
        <taxon>Arthropoda</taxon>
        <taxon>Hexapoda</taxon>
        <taxon>Insecta</taxon>
        <taxon>Pterygota</taxon>
        <taxon>Neoptera</taxon>
        <taxon>Endopterygota</taxon>
        <taxon>Lepidoptera</taxon>
        <taxon>Glossata</taxon>
        <taxon>Ditrysia</taxon>
        <taxon>Tortricoidea</taxon>
        <taxon>Tortricidae</taxon>
        <taxon>Tortricinae</taxon>
        <taxon>Choristoneura</taxon>
    </lineage>
</organism>
<reference evidence="1 2" key="1">
    <citation type="journal article" date="2022" name="Genome Biol. Evol.">
        <title>The Spruce Budworm Genome: Reconstructing the Evolutionary History of Antifreeze Proteins.</title>
        <authorList>
            <person name="Beliveau C."/>
            <person name="Gagne P."/>
            <person name="Picq S."/>
            <person name="Vernygora O."/>
            <person name="Keeling C.I."/>
            <person name="Pinkney K."/>
            <person name="Doucet D."/>
            <person name="Wen F."/>
            <person name="Johnston J.S."/>
            <person name="Maaroufi H."/>
            <person name="Boyle B."/>
            <person name="Laroche J."/>
            <person name="Dewar K."/>
            <person name="Juretic N."/>
            <person name="Blackburn G."/>
            <person name="Nisole A."/>
            <person name="Brunet B."/>
            <person name="Brandao M."/>
            <person name="Lumley L."/>
            <person name="Duan J."/>
            <person name="Quan G."/>
            <person name="Lucarotti C.J."/>
            <person name="Roe A.D."/>
            <person name="Sperling F.A.H."/>
            <person name="Levesque R.C."/>
            <person name="Cusson M."/>
        </authorList>
    </citation>
    <scope>NUCLEOTIDE SEQUENCE [LARGE SCALE GENOMIC DNA]</scope>
    <source>
        <strain evidence="1">Glfc:IPQL:Cfum</strain>
    </source>
</reference>
<evidence type="ECO:0000313" key="1">
    <source>
        <dbReference type="EMBL" id="KAI8441854.1"/>
    </source>
</evidence>
<dbReference type="Proteomes" id="UP001064048">
    <property type="component" value="Chromosome 9"/>
</dbReference>
<comment type="caution">
    <text evidence="1">The sequence shown here is derived from an EMBL/GenBank/DDBJ whole genome shotgun (WGS) entry which is preliminary data.</text>
</comment>
<protein>
    <submittedName>
        <fullName evidence="1">Uncharacterized protein</fullName>
    </submittedName>
</protein>
<gene>
    <name evidence="1" type="ORF">MSG28_005538</name>
</gene>
<keyword evidence="2" id="KW-1185">Reference proteome</keyword>
<accession>A0ACC0L0E1</accession>
<feature type="non-terminal residue" evidence="1">
    <location>
        <position position="90"/>
    </location>
</feature>